<feature type="non-terminal residue" evidence="2">
    <location>
        <position position="50"/>
    </location>
</feature>
<reference evidence="2" key="1">
    <citation type="submission" date="2019-04" db="EMBL/GenBank/DDBJ databases">
        <authorList>
            <person name="Alioto T."/>
            <person name="Alioto T."/>
        </authorList>
    </citation>
    <scope>NUCLEOTIDE SEQUENCE [LARGE SCALE GENOMIC DNA]</scope>
</reference>
<dbReference type="Proteomes" id="UP000335636">
    <property type="component" value="Unassembled WGS sequence"/>
</dbReference>
<sequence>MAPRPWGGGGPAPHARSQLAASCSMLSAGMEAAAASGAPREEEGPGGEAA</sequence>
<comment type="caution">
    <text evidence="2">The sequence shown here is derived from an EMBL/GenBank/DDBJ whole genome shotgun (WGS) entry which is preliminary data.</text>
</comment>
<evidence type="ECO:0000256" key="1">
    <source>
        <dbReference type="SAM" id="MobiDB-lite"/>
    </source>
</evidence>
<evidence type="ECO:0000313" key="3">
    <source>
        <dbReference type="Proteomes" id="UP000335636"/>
    </source>
</evidence>
<proteinExistence type="predicted"/>
<organism evidence="2 3">
    <name type="scientific">Marmota monax</name>
    <name type="common">Woodchuck</name>
    <dbReference type="NCBI Taxonomy" id="9995"/>
    <lineage>
        <taxon>Eukaryota</taxon>
        <taxon>Metazoa</taxon>
        <taxon>Chordata</taxon>
        <taxon>Craniata</taxon>
        <taxon>Vertebrata</taxon>
        <taxon>Euteleostomi</taxon>
        <taxon>Mammalia</taxon>
        <taxon>Eutheria</taxon>
        <taxon>Euarchontoglires</taxon>
        <taxon>Glires</taxon>
        <taxon>Rodentia</taxon>
        <taxon>Sciuromorpha</taxon>
        <taxon>Sciuridae</taxon>
        <taxon>Xerinae</taxon>
        <taxon>Marmotini</taxon>
        <taxon>Marmota</taxon>
    </lineage>
</organism>
<gene>
    <name evidence="2" type="ORF">MONAX_5E002681</name>
</gene>
<keyword evidence="3" id="KW-1185">Reference proteome</keyword>
<protein>
    <submittedName>
        <fullName evidence="2">Uncharacterized protein</fullName>
    </submittedName>
</protein>
<name>A0A5E4CPA9_MARMO</name>
<feature type="compositionally biased region" description="Low complexity" evidence="1">
    <location>
        <begin position="29"/>
        <end position="38"/>
    </location>
</feature>
<dbReference type="EMBL" id="CABDUW010001741">
    <property type="protein sequence ID" value="VTJ83625.1"/>
    <property type="molecule type" value="Genomic_DNA"/>
</dbReference>
<dbReference type="AlphaFoldDB" id="A0A5E4CPA9"/>
<evidence type="ECO:0000313" key="2">
    <source>
        <dbReference type="EMBL" id="VTJ83625.1"/>
    </source>
</evidence>
<feature type="region of interest" description="Disordered" evidence="1">
    <location>
        <begin position="29"/>
        <end position="50"/>
    </location>
</feature>
<accession>A0A5E4CPA9</accession>